<sequence>MNNSMNPCAIPGVPDDPGDGRWMSQHKCNIRQTKEREPDVLLIGDSIIHHLSLRPIWADLFEPLHCLNFGIPGDTTQNVLWRISHGEIDNINPKVVVVLVGTNNTARNDQPEHIADALLEIVKSIRARLTQSYIVLIELLPRGEYPNVLRESNTAVNNLLRKKVCGFEKLETISLSKGLIDGNGRISQHDMPDFLHLSEGGYRKTFTPLYELVSQLLNNEEELDLSPSE</sequence>
<dbReference type="InterPro" id="IPR036514">
    <property type="entry name" value="SGNH_hydro_sf"/>
</dbReference>
<evidence type="ECO:0000313" key="4">
    <source>
        <dbReference type="Proteomes" id="UP001461498"/>
    </source>
</evidence>
<dbReference type="EMBL" id="JAPXFL010000014">
    <property type="protein sequence ID" value="KAK9497676.1"/>
    <property type="molecule type" value="Genomic_DNA"/>
</dbReference>
<feature type="domain" description="SGNH hydrolase-type esterase" evidence="2">
    <location>
        <begin position="43"/>
        <end position="203"/>
    </location>
</feature>
<comment type="similarity">
    <text evidence="1">Belongs to the 'GDSL' lipolytic enzyme family. Platelet-activating factor acetylhydrolase IB beta/gamma subunits subfamily.</text>
</comment>
<dbReference type="PANTHER" id="PTHR11852:SF0">
    <property type="entry name" value="PLATELET-ACTIVATING FACTOR ACETYLHYDROLASE IB SUBUNIT BETA HOMOLOG"/>
    <property type="match status" value="1"/>
</dbReference>
<evidence type="ECO:0000313" key="3">
    <source>
        <dbReference type="EMBL" id="KAK9497676.1"/>
    </source>
</evidence>
<dbReference type="Proteomes" id="UP001461498">
    <property type="component" value="Unassembled WGS sequence"/>
</dbReference>
<organism evidence="3 4">
    <name type="scientific">Rhynocoris fuscipes</name>
    <dbReference type="NCBI Taxonomy" id="488301"/>
    <lineage>
        <taxon>Eukaryota</taxon>
        <taxon>Metazoa</taxon>
        <taxon>Ecdysozoa</taxon>
        <taxon>Arthropoda</taxon>
        <taxon>Hexapoda</taxon>
        <taxon>Insecta</taxon>
        <taxon>Pterygota</taxon>
        <taxon>Neoptera</taxon>
        <taxon>Paraneoptera</taxon>
        <taxon>Hemiptera</taxon>
        <taxon>Heteroptera</taxon>
        <taxon>Panheteroptera</taxon>
        <taxon>Cimicomorpha</taxon>
        <taxon>Reduviidae</taxon>
        <taxon>Harpactorinae</taxon>
        <taxon>Harpactorini</taxon>
        <taxon>Rhynocoris</taxon>
    </lineage>
</organism>
<name>A0AAW1CFR2_9HEMI</name>
<accession>A0AAW1CFR2</accession>
<evidence type="ECO:0000256" key="1">
    <source>
        <dbReference type="ARBA" id="ARBA00038184"/>
    </source>
</evidence>
<dbReference type="CDD" id="cd01820">
    <property type="entry name" value="PAF_acetylesterase_like"/>
    <property type="match status" value="1"/>
</dbReference>
<comment type="caution">
    <text evidence="3">The sequence shown here is derived from an EMBL/GenBank/DDBJ whole genome shotgun (WGS) entry which is preliminary data.</text>
</comment>
<dbReference type="PANTHER" id="PTHR11852">
    <property type="entry name" value="PLATELET-ACTIVATING FACTOR ACETYLHYDROLASE"/>
    <property type="match status" value="1"/>
</dbReference>
<proteinExistence type="inferred from homology"/>
<dbReference type="SUPFAM" id="SSF52266">
    <property type="entry name" value="SGNH hydrolase"/>
    <property type="match status" value="1"/>
</dbReference>
<dbReference type="AlphaFoldDB" id="A0AAW1CFR2"/>
<dbReference type="Pfam" id="PF13472">
    <property type="entry name" value="Lipase_GDSL_2"/>
    <property type="match status" value="1"/>
</dbReference>
<dbReference type="InterPro" id="IPR013830">
    <property type="entry name" value="SGNH_hydro"/>
</dbReference>
<dbReference type="Gene3D" id="3.40.50.1110">
    <property type="entry name" value="SGNH hydrolase"/>
    <property type="match status" value="1"/>
</dbReference>
<gene>
    <name evidence="3" type="ORF">O3M35_004360</name>
</gene>
<protein>
    <recommendedName>
        <fullName evidence="2">SGNH hydrolase-type esterase domain-containing protein</fullName>
    </recommendedName>
</protein>
<reference evidence="3 4" key="1">
    <citation type="submission" date="2022-12" db="EMBL/GenBank/DDBJ databases">
        <title>Chromosome-level genome assembly of true bugs.</title>
        <authorList>
            <person name="Ma L."/>
            <person name="Li H."/>
        </authorList>
    </citation>
    <scope>NUCLEOTIDE SEQUENCE [LARGE SCALE GENOMIC DNA]</scope>
    <source>
        <strain evidence="3">Lab_2022b</strain>
    </source>
</reference>
<keyword evidence="4" id="KW-1185">Reference proteome</keyword>
<evidence type="ECO:0000259" key="2">
    <source>
        <dbReference type="Pfam" id="PF13472"/>
    </source>
</evidence>